<reference evidence="14 15" key="1">
    <citation type="journal article" date="2024" name="Nat. Commun.">
        <title>Phylogenomics reveals the evolutionary origins of lichenization in chlorophyte algae.</title>
        <authorList>
            <person name="Puginier C."/>
            <person name="Libourel C."/>
            <person name="Otte J."/>
            <person name="Skaloud P."/>
            <person name="Haon M."/>
            <person name="Grisel S."/>
            <person name="Petersen M."/>
            <person name="Berrin J.G."/>
            <person name="Delaux P.M."/>
            <person name="Dal Grande F."/>
            <person name="Keller J."/>
        </authorList>
    </citation>
    <scope>NUCLEOTIDE SEQUENCE [LARGE SCALE GENOMIC DNA]</scope>
    <source>
        <strain evidence="14 15">SAG 2043</strain>
    </source>
</reference>
<keyword evidence="7 11" id="KW-0067">ATP-binding</keyword>
<evidence type="ECO:0000256" key="10">
    <source>
        <dbReference type="ARBA" id="ARBA00048329"/>
    </source>
</evidence>
<feature type="domain" description="Protein kinase" evidence="13">
    <location>
        <begin position="104"/>
        <end position="367"/>
    </location>
</feature>
<dbReference type="AlphaFoldDB" id="A0AAW1P8V4"/>
<evidence type="ECO:0000256" key="6">
    <source>
        <dbReference type="ARBA" id="ARBA00022777"/>
    </source>
</evidence>
<dbReference type="Pfam" id="PF00069">
    <property type="entry name" value="Pkinase"/>
    <property type="match status" value="1"/>
</dbReference>
<evidence type="ECO:0000259" key="13">
    <source>
        <dbReference type="PROSITE" id="PS50011"/>
    </source>
</evidence>
<feature type="region of interest" description="Disordered" evidence="12">
    <location>
        <begin position="44"/>
        <end position="64"/>
    </location>
</feature>
<keyword evidence="15" id="KW-1185">Reference proteome</keyword>
<dbReference type="InterPro" id="IPR017441">
    <property type="entry name" value="Protein_kinase_ATP_BS"/>
</dbReference>
<sequence length="578" mass="61990">MGNFCGTLATAGPDAYESGWQSLAGVVNVVEAPSVAPLPRQTALASSERSVSGQKAAAVPESDRATPRVLVPVSEDGDTFLQQPTTPTALPRTERFAAGAPVSWTRGELIGAGAFGRVYLGLNNDTGHLMAVKQVLLSKDEGVAGRVAEHVRDLEMEVNLLKQLDHPNIVRYLGTDRTHEHLNIFLEFVPGGSIASLLSKFGSFKETVIKLYTRQILSGLEYLHAHQIMHRDVKGANILVDNTGLVKLADFGASKQIENLVTIDSGHKSIKGTPYWMAPEVIKQTGHGRQADIWSVGCTVIEMATGKPPWSQFSSQVSALFHIASSKGPPPIPEALSPECKDFLLLCFNRVPKDRPNATRLLKHPFLADTPPRSLGAALTAMAAVDQPQSRLLKLATAVPSPIKEEPELPLTPLPAARAAGPPQEAWESSQAGLAGPRAASPRAGHSPPAGQSGARPGHSGLLPRSESECSSDSASPSAGSDYNPVEEPSWLQSDSLTPHNKRKVADTTRSLPFQEHSINVTAAANIPLATTKVLSPRPQSPVSKQQQWQAELERELAEQRSEARLNLARDHWPAGRS</sequence>
<feature type="region of interest" description="Disordered" evidence="12">
    <location>
        <begin position="404"/>
        <end position="513"/>
    </location>
</feature>
<evidence type="ECO:0000256" key="4">
    <source>
        <dbReference type="ARBA" id="ARBA00022679"/>
    </source>
</evidence>
<comment type="catalytic activity">
    <reaction evidence="9">
        <text>L-threonyl-[protein] + ATP = O-phospho-L-threonyl-[protein] + ADP + H(+)</text>
        <dbReference type="Rhea" id="RHEA:46608"/>
        <dbReference type="Rhea" id="RHEA-COMP:11060"/>
        <dbReference type="Rhea" id="RHEA-COMP:11605"/>
        <dbReference type="ChEBI" id="CHEBI:15378"/>
        <dbReference type="ChEBI" id="CHEBI:30013"/>
        <dbReference type="ChEBI" id="CHEBI:30616"/>
        <dbReference type="ChEBI" id="CHEBI:61977"/>
        <dbReference type="ChEBI" id="CHEBI:456216"/>
        <dbReference type="EC" id="2.7.11.25"/>
    </reaction>
</comment>
<organism evidence="14 15">
    <name type="scientific">[Myrmecia] bisecta</name>
    <dbReference type="NCBI Taxonomy" id="41462"/>
    <lineage>
        <taxon>Eukaryota</taxon>
        <taxon>Viridiplantae</taxon>
        <taxon>Chlorophyta</taxon>
        <taxon>core chlorophytes</taxon>
        <taxon>Trebouxiophyceae</taxon>
        <taxon>Trebouxiales</taxon>
        <taxon>Trebouxiaceae</taxon>
        <taxon>Myrmecia</taxon>
    </lineage>
</organism>
<dbReference type="EMBL" id="JALJOR010000017">
    <property type="protein sequence ID" value="KAK9804778.1"/>
    <property type="molecule type" value="Genomic_DNA"/>
</dbReference>
<dbReference type="PROSITE" id="PS00107">
    <property type="entry name" value="PROTEIN_KINASE_ATP"/>
    <property type="match status" value="1"/>
</dbReference>
<keyword evidence="5 11" id="KW-0547">Nucleotide-binding</keyword>
<evidence type="ECO:0000256" key="7">
    <source>
        <dbReference type="ARBA" id="ARBA00022840"/>
    </source>
</evidence>
<proteinExistence type="inferred from homology"/>
<keyword evidence="4" id="KW-0808">Transferase</keyword>
<name>A0AAW1P8V4_9CHLO</name>
<dbReference type="InterPro" id="IPR000719">
    <property type="entry name" value="Prot_kinase_dom"/>
</dbReference>
<keyword evidence="6" id="KW-0418">Kinase</keyword>
<dbReference type="InterPro" id="IPR011009">
    <property type="entry name" value="Kinase-like_dom_sf"/>
</dbReference>
<dbReference type="PANTHER" id="PTHR48016">
    <property type="entry name" value="MAP KINASE KINASE KINASE SSK2-RELATED-RELATED"/>
    <property type="match status" value="1"/>
</dbReference>
<dbReference type="Gene3D" id="1.10.510.10">
    <property type="entry name" value="Transferase(Phosphotransferase) domain 1"/>
    <property type="match status" value="1"/>
</dbReference>
<dbReference type="PANTHER" id="PTHR48016:SF56">
    <property type="entry name" value="MAPKK KINASE"/>
    <property type="match status" value="1"/>
</dbReference>
<keyword evidence="3" id="KW-0723">Serine/threonine-protein kinase</keyword>
<evidence type="ECO:0000256" key="9">
    <source>
        <dbReference type="ARBA" id="ARBA00047559"/>
    </source>
</evidence>
<dbReference type="FunFam" id="1.10.510.10:FF:000382">
    <property type="entry name" value="Mitogen-activated protein kinase kinase kinase 2"/>
    <property type="match status" value="1"/>
</dbReference>
<dbReference type="GO" id="GO:0004709">
    <property type="term" value="F:MAP kinase kinase kinase activity"/>
    <property type="evidence" value="ECO:0007669"/>
    <property type="project" value="UniProtKB-EC"/>
</dbReference>
<feature type="compositionally biased region" description="Low complexity" evidence="12">
    <location>
        <begin position="469"/>
        <end position="482"/>
    </location>
</feature>
<dbReference type="SMART" id="SM00220">
    <property type="entry name" value="S_TKc"/>
    <property type="match status" value="1"/>
</dbReference>
<feature type="compositionally biased region" description="Polar residues" evidence="12">
    <location>
        <begin position="44"/>
        <end position="53"/>
    </location>
</feature>
<gene>
    <name evidence="14" type="ORF">WJX72_004880</name>
</gene>
<protein>
    <recommendedName>
        <fullName evidence="2">mitogen-activated protein kinase kinase kinase</fullName>
        <ecNumber evidence="2">2.7.11.25</ecNumber>
    </recommendedName>
</protein>
<evidence type="ECO:0000313" key="15">
    <source>
        <dbReference type="Proteomes" id="UP001489004"/>
    </source>
</evidence>
<dbReference type="PROSITE" id="PS50011">
    <property type="entry name" value="PROTEIN_KINASE_DOM"/>
    <property type="match status" value="1"/>
</dbReference>
<comment type="caution">
    <text evidence="14">The sequence shown here is derived from an EMBL/GenBank/DDBJ whole genome shotgun (WGS) entry which is preliminary data.</text>
</comment>
<dbReference type="GO" id="GO:0005524">
    <property type="term" value="F:ATP binding"/>
    <property type="evidence" value="ECO:0007669"/>
    <property type="project" value="UniProtKB-UniRule"/>
</dbReference>
<accession>A0AAW1P8V4</accession>
<keyword evidence="8" id="KW-0175">Coiled coil</keyword>
<evidence type="ECO:0000256" key="11">
    <source>
        <dbReference type="PROSITE-ProRule" id="PRU10141"/>
    </source>
</evidence>
<feature type="compositionally biased region" description="Low complexity" evidence="12">
    <location>
        <begin position="409"/>
        <end position="423"/>
    </location>
</feature>
<evidence type="ECO:0000256" key="3">
    <source>
        <dbReference type="ARBA" id="ARBA00022527"/>
    </source>
</evidence>
<feature type="binding site" evidence="11">
    <location>
        <position position="133"/>
    </location>
    <ligand>
        <name>ATP</name>
        <dbReference type="ChEBI" id="CHEBI:30616"/>
    </ligand>
</feature>
<evidence type="ECO:0000313" key="14">
    <source>
        <dbReference type="EMBL" id="KAK9804778.1"/>
    </source>
</evidence>
<evidence type="ECO:0000256" key="2">
    <source>
        <dbReference type="ARBA" id="ARBA00012406"/>
    </source>
</evidence>
<evidence type="ECO:0000256" key="8">
    <source>
        <dbReference type="ARBA" id="ARBA00023054"/>
    </source>
</evidence>
<dbReference type="PROSITE" id="PS00108">
    <property type="entry name" value="PROTEIN_KINASE_ST"/>
    <property type="match status" value="1"/>
</dbReference>
<dbReference type="FunFam" id="3.30.200.20:FF:000387">
    <property type="entry name" value="Serine/threonine-protein kinase STE11"/>
    <property type="match status" value="1"/>
</dbReference>
<dbReference type="InterPro" id="IPR050538">
    <property type="entry name" value="MAP_kinase_kinase_kinase"/>
</dbReference>
<evidence type="ECO:0000256" key="12">
    <source>
        <dbReference type="SAM" id="MobiDB-lite"/>
    </source>
</evidence>
<dbReference type="CDD" id="cd06606">
    <property type="entry name" value="STKc_MAPKKK"/>
    <property type="match status" value="1"/>
</dbReference>
<dbReference type="InterPro" id="IPR008271">
    <property type="entry name" value="Ser/Thr_kinase_AS"/>
</dbReference>
<evidence type="ECO:0000256" key="1">
    <source>
        <dbReference type="ARBA" id="ARBA00006529"/>
    </source>
</evidence>
<comment type="catalytic activity">
    <reaction evidence="10">
        <text>L-seryl-[protein] + ATP = O-phospho-L-seryl-[protein] + ADP + H(+)</text>
        <dbReference type="Rhea" id="RHEA:17989"/>
        <dbReference type="Rhea" id="RHEA-COMP:9863"/>
        <dbReference type="Rhea" id="RHEA-COMP:11604"/>
        <dbReference type="ChEBI" id="CHEBI:15378"/>
        <dbReference type="ChEBI" id="CHEBI:29999"/>
        <dbReference type="ChEBI" id="CHEBI:30616"/>
        <dbReference type="ChEBI" id="CHEBI:83421"/>
        <dbReference type="ChEBI" id="CHEBI:456216"/>
        <dbReference type="EC" id="2.7.11.25"/>
    </reaction>
</comment>
<comment type="similarity">
    <text evidence="1">Belongs to the protein kinase superfamily. STE Ser/Thr protein kinase family. MAP kinase kinase kinase subfamily.</text>
</comment>
<dbReference type="Proteomes" id="UP001489004">
    <property type="component" value="Unassembled WGS sequence"/>
</dbReference>
<evidence type="ECO:0000256" key="5">
    <source>
        <dbReference type="ARBA" id="ARBA00022741"/>
    </source>
</evidence>
<dbReference type="EC" id="2.7.11.25" evidence="2"/>
<dbReference type="SUPFAM" id="SSF56112">
    <property type="entry name" value="Protein kinase-like (PK-like)"/>
    <property type="match status" value="1"/>
</dbReference>